<keyword evidence="10" id="KW-1185">Reference proteome</keyword>
<evidence type="ECO:0000256" key="1">
    <source>
        <dbReference type="ARBA" id="ARBA00000448"/>
    </source>
</evidence>
<evidence type="ECO:0000259" key="8">
    <source>
        <dbReference type="PROSITE" id="PS51820"/>
    </source>
</evidence>
<proteinExistence type="inferred from homology"/>
<dbReference type="Pfam" id="PF07691">
    <property type="entry name" value="PA14"/>
    <property type="match status" value="1"/>
</dbReference>
<evidence type="ECO:0000256" key="2">
    <source>
        <dbReference type="ARBA" id="ARBA00005336"/>
    </source>
</evidence>
<dbReference type="SUPFAM" id="SSF56988">
    <property type="entry name" value="Anthrax protective antigen"/>
    <property type="match status" value="1"/>
</dbReference>
<dbReference type="InterPro" id="IPR036881">
    <property type="entry name" value="Glyco_hydro_3_C_sf"/>
</dbReference>
<dbReference type="InterPro" id="IPR019800">
    <property type="entry name" value="Glyco_hydro_3_AS"/>
</dbReference>
<dbReference type="Gene3D" id="2.60.120.260">
    <property type="entry name" value="Galactose-binding domain-like"/>
    <property type="match status" value="1"/>
</dbReference>
<evidence type="ECO:0000256" key="3">
    <source>
        <dbReference type="ARBA" id="ARBA00012744"/>
    </source>
</evidence>
<gene>
    <name evidence="9" type="ORF">LshimejAT787_0212410</name>
</gene>
<evidence type="ECO:0000256" key="5">
    <source>
        <dbReference type="ARBA" id="ARBA00023295"/>
    </source>
</evidence>
<evidence type="ECO:0000313" key="10">
    <source>
        <dbReference type="Proteomes" id="UP001063166"/>
    </source>
</evidence>
<evidence type="ECO:0000256" key="4">
    <source>
        <dbReference type="ARBA" id="ARBA00022801"/>
    </source>
</evidence>
<feature type="region of interest" description="Disordered" evidence="7">
    <location>
        <begin position="391"/>
        <end position="414"/>
    </location>
</feature>
<comment type="caution">
    <text evidence="9">The sequence shown here is derived from an EMBL/GenBank/DDBJ whole genome shotgun (WGS) entry which is preliminary data.</text>
</comment>
<dbReference type="InterPro" id="IPR001764">
    <property type="entry name" value="Glyco_hydro_3_N"/>
</dbReference>
<name>A0A9P3PH15_LYOSH</name>
<dbReference type="Proteomes" id="UP001063166">
    <property type="component" value="Unassembled WGS sequence"/>
</dbReference>
<protein>
    <recommendedName>
        <fullName evidence="3 6">beta-glucosidase</fullName>
        <ecNumber evidence="3 6">3.2.1.21</ecNumber>
    </recommendedName>
</protein>
<feature type="region of interest" description="Disordered" evidence="7">
    <location>
        <begin position="939"/>
        <end position="964"/>
    </location>
</feature>
<reference evidence="9" key="1">
    <citation type="submission" date="2022-07" db="EMBL/GenBank/DDBJ databases">
        <title>The genome of Lyophyllum shimeji provides insight into the initial evolution of ectomycorrhizal fungal genome.</title>
        <authorList>
            <person name="Kobayashi Y."/>
            <person name="Shibata T."/>
            <person name="Hirakawa H."/>
            <person name="Shigenobu S."/>
            <person name="Nishiyama T."/>
            <person name="Yamada A."/>
            <person name="Hasebe M."/>
            <person name="Kawaguchi M."/>
        </authorList>
    </citation>
    <scope>NUCLEOTIDE SEQUENCE</scope>
    <source>
        <strain evidence="9">AT787</strain>
    </source>
</reference>
<feature type="compositionally biased region" description="Low complexity" evidence="7">
    <location>
        <begin position="702"/>
        <end position="711"/>
    </location>
</feature>
<organism evidence="9 10">
    <name type="scientific">Lyophyllum shimeji</name>
    <name type="common">Hon-shimeji</name>
    <name type="synonym">Tricholoma shimeji</name>
    <dbReference type="NCBI Taxonomy" id="47721"/>
    <lineage>
        <taxon>Eukaryota</taxon>
        <taxon>Fungi</taxon>
        <taxon>Dikarya</taxon>
        <taxon>Basidiomycota</taxon>
        <taxon>Agaricomycotina</taxon>
        <taxon>Agaricomycetes</taxon>
        <taxon>Agaricomycetidae</taxon>
        <taxon>Agaricales</taxon>
        <taxon>Tricholomatineae</taxon>
        <taxon>Lyophyllaceae</taxon>
        <taxon>Lyophyllum</taxon>
    </lineage>
</organism>
<dbReference type="PANTHER" id="PTHR42715:SF27">
    <property type="entry name" value="BETA-GLUCOSIDASE-RELATED"/>
    <property type="match status" value="1"/>
</dbReference>
<dbReference type="SUPFAM" id="SSF52279">
    <property type="entry name" value="Beta-D-glucan exohydrolase, C-terminal domain"/>
    <property type="match status" value="2"/>
</dbReference>
<keyword evidence="4 6" id="KW-0378">Hydrolase</keyword>
<evidence type="ECO:0000256" key="7">
    <source>
        <dbReference type="SAM" id="MobiDB-lite"/>
    </source>
</evidence>
<dbReference type="PROSITE" id="PS51820">
    <property type="entry name" value="PA14"/>
    <property type="match status" value="1"/>
</dbReference>
<dbReference type="PRINTS" id="PR00133">
    <property type="entry name" value="GLHYDRLASE3"/>
</dbReference>
<feature type="region of interest" description="Disordered" evidence="7">
    <location>
        <begin position="676"/>
        <end position="716"/>
    </location>
</feature>
<keyword evidence="6" id="KW-0119">Carbohydrate metabolism</keyword>
<dbReference type="SUPFAM" id="SSF51445">
    <property type="entry name" value="(Trans)glycosidases"/>
    <property type="match status" value="1"/>
</dbReference>
<comment type="catalytic activity">
    <reaction evidence="1 6">
        <text>Hydrolysis of terminal, non-reducing beta-D-glucosyl residues with release of beta-D-glucose.</text>
        <dbReference type="EC" id="3.2.1.21"/>
    </reaction>
</comment>
<feature type="domain" description="PA14" evidence="8">
    <location>
        <begin position="393"/>
        <end position="557"/>
    </location>
</feature>
<feature type="compositionally biased region" description="Polar residues" evidence="7">
    <location>
        <begin position="777"/>
        <end position="791"/>
    </location>
</feature>
<feature type="region of interest" description="Disordered" evidence="7">
    <location>
        <begin position="767"/>
        <end position="791"/>
    </location>
</feature>
<keyword evidence="5 6" id="KW-0326">Glycosidase</keyword>
<dbReference type="GO" id="GO:0009251">
    <property type="term" value="P:glucan catabolic process"/>
    <property type="evidence" value="ECO:0007669"/>
    <property type="project" value="TreeGrafter"/>
</dbReference>
<dbReference type="Gene3D" id="3.20.20.300">
    <property type="entry name" value="Glycoside hydrolase, family 3, N-terminal domain"/>
    <property type="match status" value="1"/>
</dbReference>
<dbReference type="InterPro" id="IPR036962">
    <property type="entry name" value="Glyco_hydro_3_N_sf"/>
</dbReference>
<dbReference type="PANTHER" id="PTHR42715">
    <property type="entry name" value="BETA-GLUCOSIDASE"/>
    <property type="match status" value="1"/>
</dbReference>
<sequence>MPPSDFAKADVDEILDKLTTDEAILLTAGVGFWHTHAIERLGVPAIKVSDGPNGIRGNHFFMGTPAKCLPSATALGATWDTELIEQVGLKLLAPEAKLRAASVVLAPTCNIQRNPLGGRSFESFSEDPVLSGLIAAAYVRGTQSGGIGTAIKHFVGNDKENDRQGYDSVISPRALREIYLMPFMLAQKYAKPWSIMTAYNRVNGTHVSEDPFLLRKVLREEWGFQGLVMSDWFGVYSVAPSLNAGLDLEMPGTNKWRTLDLVNRTIQARKVCGGAPEILDGDGLERTVESDADKALMRRVAAESIVLLKNANNVLPLDASTLKGKKVAIVGGNAKAVVLSGGGSAALKASYFVSPYDGIVNALGEGVEVGYCEGARAFKTLPTLESSLLTSPSGEPGWTASWHAHESDDSMTPLPEPMATRVIDETRIFISTSVPAGITKRWTMRLRGVMRPQERDVRFEFGLTAAGRAKLYVDNTLVIDNWTRQRRGEAFFGVGSEEEKGVFTLKAGVAHKVHVEFCNVRGPADGDEDEAVMDSNPGVRLGGAEVEDPDESLARAVELAKDADVVIAVVGLNADWEAEGYDRTTLALPGRTDELISKVAAMGWMQTRCTVPCAPPPNSDVLVAIASNTNLDSSIQMRNPITSATPDSEVRCESHPNNLEAQYDVGDTRRFHPKVEAADSTATSAPPPNRDVLVASLNTQNPSSPSSTSSTEKNTGRVMENVEGDECGNGNEIAAGGPGRRINTAVKSLQGCGVMPITTTHPCVFASSRERRRRANATGSDPDTSGGESNATVVTKWRRGPQHSDGVVEQMGWMQTRCTVPPRTVVVTQSGSSITLPWVDSVAALVHAWYLGNATGDAIADVLFGKHNPSGKLSLTFPKKLEDVPSHGHFHSENGVVRYAEDLFVGYIIINTVVSSLSSHSASAFIHHLHLHRPATLRAQNHGQRIQPRRLRHRDQHRRPSRLRGRAAVHRLPFHFGPHAPAAAAQGLREGARPPARLEPACGAAP</sequence>
<dbReference type="InterPro" id="IPR037524">
    <property type="entry name" value="PA14/GLEYA"/>
</dbReference>
<dbReference type="Pfam" id="PF01915">
    <property type="entry name" value="Glyco_hydro_3_C"/>
    <property type="match status" value="2"/>
</dbReference>
<feature type="region of interest" description="Disordered" evidence="7">
    <location>
        <begin position="983"/>
        <end position="1006"/>
    </location>
</feature>
<dbReference type="PROSITE" id="PS00775">
    <property type="entry name" value="GLYCOSYL_HYDROL_F3"/>
    <property type="match status" value="1"/>
</dbReference>
<dbReference type="InterPro" id="IPR050288">
    <property type="entry name" value="Cellulose_deg_GH3"/>
</dbReference>
<dbReference type="OrthoDB" id="47059at2759"/>
<dbReference type="AlphaFoldDB" id="A0A9P3PH15"/>
<dbReference type="Pfam" id="PF00933">
    <property type="entry name" value="Glyco_hydro_3"/>
    <property type="match status" value="1"/>
</dbReference>
<feature type="compositionally biased region" description="Basic residues" evidence="7">
    <location>
        <begin position="947"/>
        <end position="964"/>
    </location>
</feature>
<dbReference type="InterPro" id="IPR011658">
    <property type="entry name" value="PA14_dom"/>
</dbReference>
<dbReference type="EMBL" id="BRPK01000002">
    <property type="protein sequence ID" value="GLB35676.1"/>
    <property type="molecule type" value="Genomic_DNA"/>
</dbReference>
<dbReference type="Gene3D" id="3.40.50.1700">
    <property type="entry name" value="Glycoside hydrolase family 3 C-terminal domain"/>
    <property type="match status" value="2"/>
</dbReference>
<comment type="similarity">
    <text evidence="2 6">Belongs to the glycosyl hydrolase 3 family.</text>
</comment>
<dbReference type="EC" id="3.2.1.21" evidence="3 6"/>
<accession>A0A9P3PH15</accession>
<comment type="pathway">
    <text evidence="6">Glycan metabolism; cellulose degradation.</text>
</comment>
<evidence type="ECO:0000313" key="9">
    <source>
        <dbReference type="EMBL" id="GLB35676.1"/>
    </source>
</evidence>
<evidence type="ECO:0000256" key="6">
    <source>
        <dbReference type="RuleBase" id="RU361161"/>
    </source>
</evidence>
<dbReference type="InterPro" id="IPR002772">
    <property type="entry name" value="Glyco_hydro_3_C"/>
</dbReference>
<keyword evidence="6" id="KW-0624">Polysaccharide degradation</keyword>
<dbReference type="GO" id="GO:0008422">
    <property type="term" value="F:beta-glucosidase activity"/>
    <property type="evidence" value="ECO:0007669"/>
    <property type="project" value="UniProtKB-EC"/>
</dbReference>
<dbReference type="InterPro" id="IPR017853">
    <property type="entry name" value="GH"/>
</dbReference>